<dbReference type="InterPro" id="IPR039563">
    <property type="entry name" value="Peptidase_C39_single_dom"/>
</dbReference>
<keyword evidence="3" id="KW-1185">Reference proteome</keyword>
<evidence type="ECO:0000313" key="2">
    <source>
        <dbReference type="EMBL" id="OOG24123.1"/>
    </source>
</evidence>
<dbReference type="SUPFAM" id="SSF48452">
    <property type="entry name" value="TPR-like"/>
    <property type="match status" value="1"/>
</dbReference>
<dbReference type="AlphaFoldDB" id="A0A1V3NGQ4"/>
<dbReference type="Pfam" id="PF13529">
    <property type="entry name" value="Peptidase_C39_2"/>
    <property type="match status" value="1"/>
</dbReference>
<accession>A0A1V3NGQ4</accession>
<dbReference type="NCBIfam" id="NF033920">
    <property type="entry name" value="C39_PA2778_fam"/>
    <property type="match status" value="1"/>
</dbReference>
<evidence type="ECO:0000259" key="1">
    <source>
        <dbReference type="Pfam" id="PF13529"/>
    </source>
</evidence>
<organism evidence="2 3">
    <name type="scientific">Thioalkalivibrio denitrificans</name>
    <dbReference type="NCBI Taxonomy" id="108003"/>
    <lineage>
        <taxon>Bacteria</taxon>
        <taxon>Pseudomonadati</taxon>
        <taxon>Pseudomonadota</taxon>
        <taxon>Gammaproteobacteria</taxon>
        <taxon>Chromatiales</taxon>
        <taxon>Ectothiorhodospiraceae</taxon>
        <taxon>Thioalkalivibrio</taxon>
    </lineage>
</organism>
<evidence type="ECO:0000313" key="3">
    <source>
        <dbReference type="Proteomes" id="UP000189462"/>
    </source>
</evidence>
<dbReference type="CDD" id="cd02549">
    <property type="entry name" value="Peptidase_C39A"/>
    <property type="match status" value="1"/>
</dbReference>
<dbReference type="OrthoDB" id="5611441at2"/>
<dbReference type="Gene3D" id="3.90.70.10">
    <property type="entry name" value="Cysteine proteinases"/>
    <property type="match status" value="1"/>
</dbReference>
<dbReference type="InterPro" id="IPR011990">
    <property type="entry name" value="TPR-like_helical_dom_sf"/>
</dbReference>
<feature type="domain" description="Peptidase C39-like" evidence="1">
    <location>
        <begin position="59"/>
        <end position="169"/>
    </location>
</feature>
<gene>
    <name evidence="2" type="ORF">B1C78_09355</name>
</gene>
<dbReference type="InterPro" id="IPR039564">
    <property type="entry name" value="Peptidase_C39-like"/>
</dbReference>
<dbReference type="SMART" id="SM00028">
    <property type="entry name" value="TPR"/>
    <property type="match status" value="3"/>
</dbReference>
<dbReference type="STRING" id="108003.B1C78_09355"/>
<proteinExistence type="predicted"/>
<reference evidence="2 3" key="1">
    <citation type="submission" date="2017-02" db="EMBL/GenBank/DDBJ databases">
        <title>Genomic diversity within the haloalkaliphilic genus Thioalkalivibrio.</title>
        <authorList>
            <person name="Ahn A.-C."/>
            <person name="Meier-Kolthoff J."/>
            <person name="Overmars L."/>
            <person name="Richter M."/>
            <person name="Woyke T."/>
            <person name="Sorokin D.Y."/>
            <person name="Muyzer G."/>
        </authorList>
    </citation>
    <scope>NUCLEOTIDE SEQUENCE [LARGE SCALE GENOMIC DNA]</scope>
    <source>
        <strain evidence="2 3">ALJD</strain>
    </source>
</reference>
<protein>
    <recommendedName>
        <fullName evidence="1">Peptidase C39-like domain-containing protein</fullName>
    </recommendedName>
</protein>
<dbReference type="Proteomes" id="UP000189462">
    <property type="component" value="Unassembled WGS sequence"/>
</dbReference>
<dbReference type="EMBL" id="MVBK01000051">
    <property type="protein sequence ID" value="OOG24123.1"/>
    <property type="molecule type" value="Genomic_DNA"/>
</dbReference>
<comment type="caution">
    <text evidence="2">The sequence shown here is derived from an EMBL/GenBank/DDBJ whole genome shotgun (WGS) entry which is preliminary data.</text>
</comment>
<dbReference type="Gene3D" id="1.25.40.10">
    <property type="entry name" value="Tetratricopeptide repeat domain"/>
    <property type="match status" value="1"/>
</dbReference>
<sequence length="338" mass="36809">MMSASPDARRSAGVPFFFTWTILLVSLLAIAGCATPTQTREIARSAPAGLPERVELSHVDFFPQEDYQCGPAALATLLTDRGIDIGPDALVGEVYIPERRGSLQTEMLAAARARGLVAYVLEPELEDVLAEVAAGNPVLVFQNLGINIIPRWHYAVVIGYDLADREIYLRSGTIERHVNSFSRFERTWLRGNRWAFVTVPPDTPPATASALPWLRSANALETTGLINPAATAYETATREWPEHPVGWIGLGNTRYAARDLEGSEEAFRGLLEHQPDAHAGWNNLAHVLKARGCGDEARAAARCAIALDPDNARYRQTGDTMSDAPSEHACAPVTCPVE</sequence>
<dbReference type="InterPro" id="IPR019734">
    <property type="entry name" value="TPR_rpt"/>
</dbReference>
<name>A0A1V3NGQ4_9GAMM</name>